<proteinExistence type="predicted"/>
<keyword evidence="2" id="KW-1185">Reference proteome</keyword>
<sequence>MKYFNYTLLISILSTFLLSSCATSKFSLKKDVKIASYYHRNEEGKKQIVLIDHHGNTLFISPEEIEGTEMQMGYQQTVSMEKDKQKNIYHVKQVKQTVMDSASIRLNDMWVLKKINDKKIAKNAPTLTINLRKETAYGSTGCNRYHSQFMLLGEKKVDFIRIASTKMLCMNANLETEFTSTLEKCDGYAIANNHLTLTKEGKVVLDFQKVD</sequence>
<dbReference type="EMBL" id="CP081303">
    <property type="protein sequence ID" value="QZE15142.1"/>
    <property type="molecule type" value="Genomic_DNA"/>
</dbReference>
<dbReference type="Proteomes" id="UP000826212">
    <property type="component" value="Chromosome"/>
</dbReference>
<name>A0AC61NHJ4_9BACT</name>
<reference evidence="1" key="1">
    <citation type="submission" date="2021-08" db="EMBL/GenBank/DDBJ databases">
        <title>Novel anaerobic bacterium isolated from sea squirt in East Sea, Republic of Korea.</title>
        <authorList>
            <person name="Nguyen T.H."/>
            <person name="Li Z."/>
            <person name="Lee Y.-J."/>
            <person name="Ko J."/>
            <person name="Kim S.-G."/>
        </authorList>
    </citation>
    <scope>NUCLEOTIDE SEQUENCE</scope>
    <source>
        <strain evidence="1">KCTC 25031</strain>
    </source>
</reference>
<gene>
    <name evidence="1" type="ORF">K4L44_04740</name>
</gene>
<accession>A0AC61NHJ4</accession>
<protein>
    <submittedName>
        <fullName evidence="1">META domain-containing protein</fullName>
    </submittedName>
</protein>
<organism evidence="1 2">
    <name type="scientific">Halosquirtibacter laminarini</name>
    <dbReference type="NCBI Taxonomy" id="3374600"/>
    <lineage>
        <taxon>Bacteria</taxon>
        <taxon>Pseudomonadati</taxon>
        <taxon>Bacteroidota</taxon>
        <taxon>Bacteroidia</taxon>
        <taxon>Marinilabiliales</taxon>
        <taxon>Prolixibacteraceae</taxon>
        <taxon>Halosquirtibacter</taxon>
    </lineage>
</organism>
<evidence type="ECO:0000313" key="1">
    <source>
        <dbReference type="EMBL" id="QZE15142.1"/>
    </source>
</evidence>
<evidence type="ECO:0000313" key="2">
    <source>
        <dbReference type="Proteomes" id="UP000826212"/>
    </source>
</evidence>